<accession>A0A7S4BXZ6</accession>
<sequence>MRNEVELSGWGSTFRIGRTGNQYIAGFNALGLAACCAAVAKLPANHFAPQLPFPRRTRFDFTHLAPAENVSMCLRVPVRKHAEYFWPIGEGQQFRACAPHKLRAARDAMREYAAYDQTRCPASVLVGARTVPLAHTLVMHVRSGDIFPRPGGAAMYQPPPLSFYLDAWQKSNCTFAVVLSEDDANPCIPRFRALQTRTANVAVFTHRSWLEDLQLLLCAPQLALSHTSLRHWFEDQPRRALFSHQFSNAVDGALVLGRPAHVRDWWVWRDRVARGRWLASPQQLEALVAPADARGPDWAQVPKLRGQCSTVGADADNFVRSVYM</sequence>
<evidence type="ECO:0000313" key="1">
    <source>
        <dbReference type="EMBL" id="CAE0780442.1"/>
    </source>
</evidence>
<proteinExistence type="predicted"/>
<dbReference type="EMBL" id="HBIZ01051716">
    <property type="protein sequence ID" value="CAE0780442.1"/>
    <property type="molecule type" value="Transcribed_RNA"/>
</dbReference>
<organism evidence="1">
    <name type="scientific">Chrysotila carterae</name>
    <name type="common">Marine alga</name>
    <name type="synonym">Syracosphaera carterae</name>
    <dbReference type="NCBI Taxonomy" id="13221"/>
    <lineage>
        <taxon>Eukaryota</taxon>
        <taxon>Haptista</taxon>
        <taxon>Haptophyta</taxon>
        <taxon>Prymnesiophyceae</taxon>
        <taxon>Isochrysidales</taxon>
        <taxon>Isochrysidaceae</taxon>
        <taxon>Chrysotila</taxon>
    </lineage>
</organism>
<protein>
    <submittedName>
        <fullName evidence="1">Uncharacterized protein</fullName>
    </submittedName>
</protein>
<name>A0A7S4BXZ6_CHRCT</name>
<dbReference type="AlphaFoldDB" id="A0A7S4BXZ6"/>
<gene>
    <name evidence="1" type="ORF">PCAR00345_LOCUS33081</name>
</gene>
<dbReference type="PROSITE" id="PS51257">
    <property type="entry name" value="PROKAR_LIPOPROTEIN"/>
    <property type="match status" value="1"/>
</dbReference>
<reference evidence="1" key="1">
    <citation type="submission" date="2021-01" db="EMBL/GenBank/DDBJ databases">
        <authorList>
            <person name="Corre E."/>
            <person name="Pelletier E."/>
            <person name="Niang G."/>
            <person name="Scheremetjew M."/>
            <person name="Finn R."/>
            <person name="Kale V."/>
            <person name="Holt S."/>
            <person name="Cochrane G."/>
            <person name="Meng A."/>
            <person name="Brown T."/>
            <person name="Cohen L."/>
        </authorList>
    </citation>
    <scope>NUCLEOTIDE SEQUENCE</scope>
    <source>
        <strain evidence="1">CCMP645</strain>
    </source>
</reference>